<dbReference type="Proteomes" id="UP000326198">
    <property type="component" value="Unassembled WGS sequence"/>
</dbReference>
<dbReference type="EMBL" id="ML736185">
    <property type="protein sequence ID" value="KAE8380125.1"/>
    <property type="molecule type" value="Genomic_DNA"/>
</dbReference>
<dbReference type="FunFam" id="2.40.50.140:FF:000303">
    <property type="entry name" value="Protection of telomeres protein 1"/>
    <property type="match status" value="1"/>
</dbReference>
<evidence type="ECO:0000256" key="3">
    <source>
        <dbReference type="ARBA" id="ARBA00008442"/>
    </source>
</evidence>
<dbReference type="OrthoDB" id="2186770at2759"/>
<evidence type="ECO:0000313" key="10">
    <source>
        <dbReference type="EMBL" id="KAE8380125.1"/>
    </source>
</evidence>
<keyword evidence="7" id="KW-0238">DNA-binding</keyword>
<organism evidence="10 11">
    <name type="scientific">Aspergillus bertholletiae</name>
    <dbReference type="NCBI Taxonomy" id="1226010"/>
    <lineage>
        <taxon>Eukaryota</taxon>
        <taxon>Fungi</taxon>
        <taxon>Dikarya</taxon>
        <taxon>Ascomycota</taxon>
        <taxon>Pezizomycotina</taxon>
        <taxon>Eurotiomycetes</taxon>
        <taxon>Eurotiomycetidae</taxon>
        <taxon>Eurotiales</taxon>
        <taxon>Aspergillaceae</taxon>
        <taxon>Aspergillus</taxon>
        <taxon>Aspergillus subgen. Circumdati</taxon>
    </lineage>
</organism>
<dbReference type="InterPro" id="IPR032042">
    <property type="entry name" value="POT1PC"/>
</dbReference>
<dbReference type="Pfam" id="PF16686">
    <property type="entry name" value="POT1PC"/>
    <property type="match status" value="1"/>
</dbReference>
<dbReference type="GO" id="GO:0032210">
    <property type="term" value="P:regulation of telomere maintenance via telomerase"/>
    <property type="evidence" value="ECO:0007669"/>
    <property type="project" value="TreeGrafter"/>
</dbReference>
<evidence type="ECO:0000256" key="8">
    <source>
        <dbReference type="ARBA" id="ARBA00023242"/>
    </source>
</evidence>
<dbReference type="SMART" id="SM00976">
    <property type="entry name" value="Telo_bind"/>
    <property type="match status" value="1"/>
</dbReference>
<reference evidence="10 11" key="1">
    <citation type="submission" date="2019-04" db="EMBL/GenBank/DDBJ databases">
        <title>Friends and foes A comparative genomics studyof 23 Aspergillus species from section Flavi.</title>
        <authorList>
            <consortium name="DOE Joint Genome Institute"/>
            <person name="Kjaerbolling I."/>
            <person name="Vesth T."/>
            <person name="Frisvad J.C."/>
            <person name="Nybo J.L."/>
            <person name="Theobald S."/>
            <person name="Kildgaard S."/>
            <person name="Isbrandt T."/>
            <person name="Kuo A."/>
            <person name="Sato A."/>
            <person name="Lyhne E.K."/>
            <person name="Kogle M.E."/>
            <person name="Wiebenga A."/>
            <person name="Kun R.S."/>
            <person name="Lubbers R.J."/>
            <person name="Makela M.R."/>
            <person name="Barry K."/>
            <person name="Chovatia M."/>
            <person name="Clum A."/>
            <person name="Daum C."/>
            <person name="Haridas S."/>
            <person name="He G."/>
            <person name="LaButti K."/>
            <person name="Lipzen A."/>
            <person name="Mondo S."/>
            <person name="Riley R."/>
            <person name="Salamov A."/>
            <person name="Simmons B.A."/>
            <person name="Magnuson J.K."/>
            <person name="Henrissat B."/>
            <person name="Mortensen U.H."/>
            <person name="Larsen T.O."/>
            <person name="Devries R.P."/>
            <person name="Grigoriev I.V."/>
            <person name="Machida M."/>
            <person name="Baker S.E."/>
            <person name="Andersen M.R."/>
        </authorList>
    </citation>
    <scope>NUCLEOTIDE SEQUENCE [LARGE SCALE GENOMIC DNA]</scope>
    <source>
        <strain evidence="10 11">IBT 29228</strain>
    </source>
</reference>
<dbReference type="Gene3D" id="2.40.50.140">
    <property type="entry name" value="Nucleic acid-binding proteins"/>
    <property type="match status" value="2"/>
</dbReference>
<dbReference type="GO" id="GO:0000783">
    <property type="term" value="C:nuclear telomere cap complex"/>
    <property type="evidence" value="ECO:0007669"/>
    <property type="project" value="TreeGrafter"/>
</dbReference>
<evidence type="ECO:0000256" key="7">
    <source>
        <dbReference type="ARBA" id="ARBA00023125"/>
    </source>
</evidence>
<evidence type="ECO:0000256" key="6">
    <source>
        <dbReference type="ARBA" id="ARBA00022895"/>
    </source>
</evidence>
<dbReference type="InterPro" id="IPR028389">
    <property type="entry name" value="POT1"/>
</dbReference>
<comment type="similarity">
    <text evidence="3">Belongs to the telombin family.</text>
</comment>
<protein>
    <recommendedName>
        <fullName evidence="4">Protection of telomeres protein 1</fullName>
    </recommendedName>
</protein>
<sequence>MANNSLSSTSTVVDIATALQSQGNVNVFGVVVDVFQGVFKTVNSPCITFTLKSDNLKNGHVWDGLKVKYFKDNESKLPPVQEGDVVLLRNLWIRNYKGKPLGVAGDRANVPWAIFRFDPDPSCTNAPICGPTPFEPSYAEKRRCQSLLESISGLSEFRNASTPQVTAPQSFITQASGSRKDGGAQRELTPIKDIRVGTLVDLIGEVVKLYPQNSEKALLYLSDYTTNKKLQDHTSIDDDFGGDSFYRSRKKWTGPPGQMSLPVTLWEPHASFARENIKENDIVSLKYVHIKANRHNLTLEASMHNARYNNVHLVDPEKNNYAKEILRRKMDYYKATNAGKRKAEEDVKPTKAVKARNKKRLEGMKEESEATRLLKERNKPNEHVKASYEGVRGRRIEDIVTSEFHEFESHDGVEYRLPFQNLCYKTTVRVVDFFPPNIEDFAVPQELKKNHSKSGMYQNTEDDSITRWEWRFCLLIEDALPPPPGQPKEQIKLFVSDANAEFLLKMSATDLRRDSEQLANLRERLFILWGDLEERKVKSTNESGQGPPKLDCASSRPFVCCIQEYGVKCSHLSDENAMSDDTSVCSCEGCFGWERRFGMFQTTIDS</sequence>
<dbReference type="GO" id="GO:0098505">
    <property type="term" value="F:G-rich strand telomeric DNA binding"/>
    <property type="evidence" value="ECO:0007669"/>
    <property type="project" value="TreeGrafter"/>
</dbReference>
<dbReference type="CDD" id="cd04497">
    <property type="entry name" value="hPOT1_OB1_like"/>
    <property type="match status" value="1"/>
</dbReference>
<dbReference type="GO" id="GO:0010521">
    <property type="term" value="F:telomerase inhibitor activity"/>
    <property type="evidence" value="ECO:0007669"/>
    <property type="project" value="TreeGrafter"/>
</dbReference>
<dbReference type="GO" id="GO:0016233">
    <property type="term" value="P:telomere capping"/>
    <property type="evidence" value="ECO:0007669"/>
    <property type="project" value="TreeGrafter"/>
</dbReference>
<keyword evidence="11" id="KW-1185">Reference proteome</keyword>
<dbReference type="InterPro" id="IPR012340">
    <property type="entry name" value="NA-bd_OB-fold"/>
</dbReference>
<comment type="subcellular location">
    <subcellularLocation>
        <location evidence="2">Chromosome</location>
        <location evidence="2">Telomere</location>
    </subcellularLocation>
    <subcellularLocation>
        <location evidence="1">Nucleus</location>
    </subcellularLocation>
</comment>
<evidence type="ECO:0000256" key="4">
    <source>
        <dbReference type="ARBA" id="ARBA00015253"/>
    </source>
</evidence>
<dbReference type="PANTHER" id="PTHR14513:SF0">
    <property type="entry name" value="PROTECTION OF TELOMERES PROTEIN 1"/>
    <property type="match status" value="1"/>
</dbReference>
<dbReference type="Pfam" id="PF02765">
    <property type="entry name" value="POT1"/>
    <property type="match status" value="1"/>
</dbReference>
<keyword evidence="5" id="KW-0158">Chromosome</keyword>
<feature type="domain" description="Telomeric single stranded DNA binding POT1/Cdc13" evidence="9">
    <location>
        <begin position="12"/>
        <end position="152"/>
    </location>
</feature>
<evidence type="ECO:0000256" key="2">
    <source>
        <dbReference type="ARBA" id="ARBA00004574"/>
    </source>
</evidence>
<keyword evidence="6" id="KW-0779">Telomere</keyword>
<accession>A0A5N7BEC2</accession>
<name>A0A5N7BEC2_9EURO</name>
<evidence type="ECO:0000256" key="1">
    <source>
        <dbReference type="ARBA" id="ARBA00004123"/>
    </source>
</evidence>
<dbReference type="InterPro" id="IPR011564">
    <property type="entry name" value="Telomer_end-bd_POT1/Cdc13"/>
</dbReference>
<evidence type="ECO:0000256" key="5">
    <source>
        <dbReference type="ARBA" id="ARBA00022454"/>
    </source>
</evidence>
<dbReference type="PANTHER" id="PTHR14513">
    <property type="entry name" value="PROTECTION OF TELOMERES 1"/>
    <property type="match status" value="1"/>
</dbReference>
<gene>
    <name evidence="10" type="ORF">BDV26DRAFT_148458</name>
</gene>
<dbReference type="AlphaFoldDB" id="A0A5N7BEC2"/>
<keyword evidence="8" id="KW-0539">Nucleus</keyword>
<dbReference type="SUPFAM" id="SSF50249">
    <property type="entry name" value="Nucleic acid-binding proteins"/>
    <property type="match status" value="2"/>
</dbReference>
<evidence type="ECO:0000313" key="11">
    <source>
        <dbReference type="Proteomes" id="UP000326198"/>
    </source>
</evidence>
<evidence type="ECO:0000259" key="9">
    <source>
        <dbReference type="SMART" id="SM00976"/>
    </source>
</evidence>
<proteinExistence type="inferred from homology"/>